<evidence type="ECO:0000256" key="1">
    <source>
        <dbReference type="SAM" id="MobiDB-lite"/>
    </source>
</evidence>
<name>A0ABV8QXM9_9MICC</name>
<comment type="caution">
    <text evidence="2">The sequence shown here is derived from an EMBL/GenBank/DDBJ whole genome shotgun (WGS) entry which is preliminary data.</text>
</comment>
<accession>A0ABV8QXM9</accession>
<keyword evidence="3" id="KW-1185">Reference proteome</keyword>
<proteinExistence type="predicted"/>
<reference evidence="3" key="1">
    <citation type="journal article" date="2019" name="Int. J. Syst. Evol. Microbiol.">
        <title>The Global Catalogue of Microorganisms (GCM) 10K type strain sequencing project: providing services to taxonomists for standard genome sequencing and annotation.</title>
        <authorList>
            <consortium name="The Broad Institute Genomics Platform"/>
            <consortium name="The Broad Institute Genome Sequencing Center for Infectious Disease"/>
            <person name="Wu L."/>
            <person name="Ma J."/>
        </authorList>
    </citation>
    <scope>NUCLEOTIDE SEQUENCE [LARGE SCALE GENOMIC DNA]</scope>
    <source>
        <strain evidence="3">CGMCC 1.10698</strain>
    </source>
</reference>
<protein>
    <submittedName>
        <fullName evidence="2">Uncharacterized protein</fullName>
    </submittedName>
</protein>
<evidence type="ECO:0000313" key="2">
    <source>
        <dbReference type="EMBL" id="MFC4264603.1"/>
    </source>
</evidence>
<dbReference type="Proteomes" id="UP001595773">
    <property type="component" value="Unassembled WGS sequence"/>
</dbReference>
<sequence length="96" mass="11204">MKSLVEHVLVSTTPQGRPLVVERSGHRWIVATEPLRWFERTAWWERQRRMPRGQGCIDVEVWRVQVRLGRNPNSDLATMDLERDPTDGGWSLRLAA</sequence>
<dbReference type="RefSeq" id="WP_230067788.1">
    <property type="nucleotide sequence ID" value="NZ_BAABLL010000001.1"/>
</dbReference>
<evidence type="ECO:0000313" key="3">
    <source>
        <dbReference type="Proteomes" id="UP001595773"/>
    </source>
</evidence>
<organism evidence="2 3">
    <name type="scientific">Arthrobacter cryoconiti</name>
    <dbReference type="NCBI Taxonomy" id="748907"/>
    <lineage>
        <taxon>Bacteria</taxon>
        <taxon>Bacillati</taxon>
        <taxon>Actinomycetota</taxon>
        <taxon>Actinomycetes</taxon>
        <taxon>Micrococcales</taxon>
        <taxon>Micrococcaceae</taxon>
        <taxon>Arthrobacter</taxon>
    </lineage>
</organism>
<feature type="region of interest" description="Disordered" evidence="1">
    <location>
        <begin position="77"/>
        <end position="96"/>
    </location>
</feature>
<dbReference type="EMBL" id="JBHSCQ010000004">
    <property type="protein sequence ID" value="MFC4264603.1"/>
    <property type="molecule type" value="Genomic_DNA"/>
</dbReference>
<gene>
    <name evidence="2" type="ORF">ACFOW9_03200</name>
</gene>